<dbReference type="Pfam" id="PF00275">
    <property type="entry name" value="EPSP_synthase"/>
    <property type="match status" value="1"/>
</dbReference>
<accession>A0A9D1PQJ2</accession>
<dbReference type="GO" id="GO:0019277">
    <property type="term" value="P:UDP-N-acetylgalactosamine biosynthetic process"/>
    <property type="evidence" value="ECO:0007669"/>
    <property type="project" value="InterPro"/>
</dbReference>
<feature type="binding site" evidence="12">
    <location>
        <begin position="124"/>
        <end position="128"/>
    </location>
    <ligand>
        <name>UDP-N-acetyl-alpha-D-glucosamine</name>
        <dbReference type="ChEBI" id="CHEBI:57705"/>
    </ligand>
</feature>
<comment type="caution">
    <text evidence="14">The sequence shown here is derived from an EMBL/GenBank/DDBJ whole genome shotgun (WGS) entry which is preliminary data.</text>
</comment>
<dbReference type="InterPro" id="IPR001986">
    <property type="entry name" value="Enolpyruvate_Tfrase_dom"/>
</dbReference>
<evidence type="ECO:0000256" key="9">
    <source>
        <dbReference type="ARBA" id="ARBA00023316"/>
    </source>
</evidence>
<evidence type="ECO:0000256" key="11">
    <source>
        <dbReference type="ARBA" id="ARBA00047527"/>
    </source>
</evidence>
<proteinExistence type="inferred from homology"/>
<dbReference type="InterPro" id="IPR036968">
    <property type="entry name" value="Enolpyruvate_Tfrase_sf"/>
</dbReference>
<dbReference type="PANTHER" id="PTHR43783">
    <property type="entry name" value="UDP-N-ACETYLGLUCOSAMINE 1-CARBOXYVINYLTRANSFERASE"/>
    <property type="match status" value="1"/>
</dbReference>
<evidence type="ECO:0000256" key="3">
    <source>
        <dbReference type="ARBA" id="ARBA00022490"/>
    </source>
</evidence>
<feature type="active site" description="Proton donor" evidence="12">
    <location>
        <position position="119"/>
    </location>
</feature>
<evidence type="ECO:0000256" key="8">
    <source>
        <dbReference type="ARBA" id="ARBA00023306"/>
    </source>
</evidence>
<evidence type="ECO:0000313" key="14">
    <source>
        <dbReference type="EMBL" id="HIV85835.1"/>
    </source>
</evidence>
<protein>
    <recommendedName>
        <fullName evidence="12">UDP-N-acetylglucosamine 1-carboxyvinyltransferase</fullName>
        <ecNumber evidence="12">2.5.1.7</ecNumber>
    </recommendedName>
    <alternativeName>
        <fullName evidence="12">Enoylpyruvate transferase</fullName>
    </alternativeName>
    <alternativeName>
        <fullName evidence="12">UDP-N-acetylglucosamine enolpyruvyl transferase</fullName>
        <shortName evidence="12">EPT</shortName>
    </alternativeName>
</protein>
<dbReference type="EC" id="2.5.1.7" evidence="12"/>
<dbReference type="InterPro" id="IPR005750">
    <property type="entry name" value="UDP_GlcNAc_COvinyl_MurA"/>
</dbReference>
<dbReference type="GO" id="GO:0008360">
    <property type="term" value="P:regulation of cell shape"/>
    <property type="evidence" value="ECO:0007669"/>
    <property type="project" value="UniProtKB-KW"/>
</dbReference>
<dbReference type="GO" id="GO:0008760">
    <property type="term" value="F:UDP-N-acetylglucosamine 1-carboxyvinyltransferase activity"/>
    <property type="evidence" value="ECO:0007669"/>
    <property type="project" value="UniProtKB-UniRule"/>
</dbReference>
<keyword evidence="5 12" id="KW-0808">Transferase</keyword>
<dbReference type="SUPFAM" id="SSF55205">
    <property type="entry name" value="EPT/RTPC-like"/>
    <property type="match status" value="1"/>
</dbReference>
<reference evidence="14" key="1">
    <citation type="journal article" date="2021" name="PeerJ">
        <title>Extensive microbial diversity within the chicken gut microbiome revealed by metagenomics and culture.</title>
        <authorList>
            <person name="Gilroy R."/>
            <person name="Ravi A."/>
            <person name="Getino M."/>
            <person name="Pursley I."/>
            <person name="Horton D.L."/>
            <person name="Alikhan N.F."/>
            <person name="Baker D."/>
            <person name="Gharbi K."/>
            <person name="Hall N."/>
            <person name="Watson M."/>
            <person name="Adriaenssens E.M."/>
            <person name="Foster-Nyarko E."/>
            <person name="Jarju S."/>
            <person name="Secka A."/>
            <person name="Antonio M."/>
            <person name="Oren A."/>
            <person name="Chaudhuri R.R."/>
            <person name="La Ragione R."/>
            <person name="Hildebrand F."/>
            <person name="Pallen M.J."/>
        </authorList>
    </citation>
    <scope>NUCLEOTIDE SEQUENCE</scope>
    <source>
        <strain evidence="14">5790</strain>
    </source>
</reference>
<evidence type="ECO:0000256" key="6">
    <source>
        <dbReference type="ARBA" id="ARBA00022960"/>
    </source>
</evidence>
<comment type="function">
    <text evidence="12">Cell wall formation. Adds enolpyruvyl to UDP-N-acetylglucosamine.</text>
</comment>
<comment type="pathway">
    <text evidence="2 12">Cell wall biogenesis; peptidoglycan biosynthesis.</text>
</comment>
<keyword evidence="6 12" id="KW-0133">Cell shape</keyword>
<evidence type="ECO:0000256" key="12">
    <source>
        <dbReference type="HAMAP-Rule" id="MF_00111"/>
    </source>
</evidence>
<name>A0A9D1PQJ2_9FIRM</name>
<organism evidence="14 15">
    <name type="scientific">Candidatus Monoglobus merdigallinarum</name>
    <dbReference type="NCBI Taxonomy" id="2838698"/>
    <lineage>
        <taxon>Bacteria</taxon>
        <taxon>Bacillati</taxon>
        <taxon>Bacillota</taxon>
        <taxon>Clostridia</taxon>
        <taxon>Monoglobales</taxon>
        <taxon>Monoglobaceae</taxon>
        <taxon>Monoglobus</taxon>
    </lineage>
</organism>
<evidence type="ECO:0000256" key="2">
    <source>
        <dbReference type="ARBA" id="ARBA00004752"/>
    </source>
</evidence>
<dbReference type="InterPro" id="IPR050068">
    <property type="entry name" value="MurA_subfamily"/>
</dbReference>
<feature type="modified residue" description="2-(S-cysteinyl)pyruvic acid O-phosphothioketal" evidence="12">
    <location>
        <position position="119"/>
    </location>
</feature>
<reference evidence="14" key="2">
    <citation type="submission" date="2021-04" db="EMBL/GenBank/DDBJ databases">
        <authorList>
            <person name="Gilroy R."/>
        </authorList>
    </citation>
    <scope>NUCLEOTIDE SEQUENCE</scope>
    <source>
        <strain evidence="14">5790</strain>
    </source>
</reference>
<dbReference type="NCBIfam" id="TIGR01072">
    <property type="entry name" value="murA"/>
    <property type="match status" value="1"/>
</dbReference>
<dbReference type="GO" id="GO:0051301">
    <property type="term" value="P:cell division"/>
    <property type="evidence" value="ECO:0007669"/>
    <property type="project" value="UniProtKB-KW"/>
</dbReference>
<dbReference type="CDD" id="cd01555">
    <property type="entry name" value="UdpNAET"/>
    <property type="match status" value="1"/>
</dbReference>
<comment type="subcellular location">
    <subcellularLocation>
        <location evidence="1 12">Cytoplasm</location>
    </subcellularLocation>
</comment>
<keyword evidence="9 12" id="KW-0961">Cell wall biogenesis/degradation</keyword>
<dbReference type="Proteomes" id="UP000824162">
    <property type="component" value="Unassembled WGS sequence"/>
</dbReference>
<dbReference type="EMBL" id="DXIJ01000065">
    <property type="protein sequence ID" value="HIV85835.1"/>
    <property type="molecule type" value="Genomic_DNA"/>
</dbReference>
<dbReference type="InterPro" id="IPR013792">
    <property type="entry name" value="RNA3'P_cycl/enolpyr_Trfase_a/b"/>
</dbReference>
<dbReference type="FunFam" id="3.65.10.10:FF:000001">
    <property type="entry name" value="UDP-N-acetylglucosamine 1-carboxyvinyltransferase"/>
    <property type="match status" value="1"/>
</dbReference>
<evidence type="ECO:0000256" key="1">
    <source>
        <dbReference type="ARBA" id="ARBA00004496"/>
    </source>
</evidence>
<dbReference type="HAMAP" id="MF_00111">
    <property type="entry name" value="MurA"/>
    <property type="match status" value="1"/>
</dbReference>
<keyword evidence="7 12" id="KW-0573">Peptidoglycan synthesis</keyword>
<evidence type="ECO:0000256" key="4">
    <source>
        <dbReference type="ARBA" id="ARBA00022618"/>
    </source>
</evidence>
<feature type="binding site" evidence="12">
    <location>
        <position position="308"/>
    </location>
    <ligand>
        <name>UDP-N-acetyl-alpha-D-glucosamine</name>
        <dbReference type="ChEBI" id="CHEBI:57705"/>
    </ligand>
</feature>
<evidence type="ECO:0000256" key="7">
    <source>
        <dbReference type="ARBA" id="ARBA00022984"/>
    </source>
</evidence>
<sequence>MSKYIINGPCRSFGGKVNISGSKNAALPVMAAALLSEDESVLYNVPRLSDTAAMAKIIESLGCGIYRDGKGAVHISASVRRPKKSLDYYLFSRLRASILIMAPCLARFGRTRIPMPGGCKIGARPIDLHLKGFAAMGAKIKQGHGFVEAAAKNGLKGAKIYLDFPSVGATENIMTAACLADGVTTVENAAGEPEIEDLAEFLNGMGAKIEGAGSDTLVITGVPRLHGGSHRIMSDRIEAGTFLTCAAGLGAQLRAENLEVGCLKPLLAKLTEMGLEFETGRDYIELKPCARPAAVDIKTLPYPGFPTDLQAQTMALLTTCDGNGMVVETLFENRFSHIPELCRMGAEIKTEGNAAFIEGVKRLTGAEVKATDLRAGAALVAAALKADGMSVIHDIEHIERGYENFPEKLRSLGGDITAVD</sequence>
<evidence type="ECO:0000259" key="13">
    <source>
        <dbReference type="Pfam" id="PF00275"/>
    </source>
</evidence>
<keyword evidence="3 12" id="KW-0963">Cytoplasm</keyword>
<evidence type="ECO:0000256" key="10">
    <source>
        <dbReference type="ARBA" id="ARBA00038367"/>
    </source>
</evidence>
<dbReference type="Gene3D" id="3.65.10.10">
    <property type="entry name" value="Enolpyruvate transferase domain"/>
    <property type="match status" value="2"/>
</dbReference>
<dbReference type="GO" id="GO:0071555">
    <property type="term" value="P:cell wall organization"/>
    <property type="evidence" value="ECO:0007669"/>
    <property type="project" value="UniProtKB-KW"/>
</dbReference>
<feature type="binding site" evidence="12">
    <location>
        <position position="330"/>
    </location>
    <ligand>
        <name>UDP-N-acetyl-alpha-D-glucosamine</name>
        <dbReference type="ChEBI" id="CHEBI:57705"/>
    </ligand>
</feature>
<feature type="binding site" evidence="12">
    <location>
        <position position="95"/>
    </location>
    <ligand>
        <name>UDP-N-acetyl-alpha-D-glucosamine</name>
        <dbReference type="ChEBI" id="CHEBI:57705"/>
    </ligand>
</feature>
<feature type="domain" description="Enolpyruvate transferase" evidence="13">
    <location>
        <begin position="14"/>
        <end position="409"/>
    </location>
</feature>
<evidence type="ECO:0000256" key="5">
    <source>
        <dbReference type="ARBA" id="ARBA00022679"/>
    </source>
</evidence>
<dbReference type="AlphaFoldDB" id="A0A9D1PQJ2"/>
<dbReference type="GO" id="GO:0009252">
    <property type="term" value="P:peptidoglycan biosynthetic process"/>
    <property type="evidence" value="ECO:0007669"/>
    <property type="project" value="UniProtKB-UniRule"/>
</dbReference>
<keyword evidence="8 12" id="KW-0131">Cell cycle</keyword>
<comment type="similarity">
    <text evidence="10 12">Belongs to the EPSP synthase family. MurA subfamily.</text>
</comment>
<dbReference type="GO" id="GO:0005737">
    <property type="term" value="C:cytoplasm"/>
    <property type="evidence" value="ECO:0007669"/>
    <property type="project" value="UniProtKB-SubCell"/>
</dbReference>
<evidence type="ECO:0000313" key="15">
    <source>
        <dbReference type="Proteomes" id="UP000824162"/>
    </source>
</evidence>
<gene>
    <name evidence="12 14" type="primary">murA</name>
    <name evidence="14" type="ORF">H9900_03385</name>
</gene>
<feature type="binding site" evidence="12">
    <location>
        <begin position="23"/>
        <end position="24"/>
    </location>
    <ligand>
        <name>phosphoenolpyruvate</name>
        <dbReference type="ChEBI" id="CHEBI:58702"/>
    </ligand>
</feature>
<comment type="catalytic activity">
    <reaction evidence="11 12">
        <text>phosphoenolpyruvate + UDP-N-acetyl-alpha-D-glucosamine = UDP-N-acetyl-3-O-(1-carboxyvinyl)-alpha-D-glucosamine + phosphate</text>
        <dbReference type="Rhea" id="RHEA:18681"/>
        <dbReference type="ChEBI" id="CHEBI:43474"/>
        <dbReference type="ChEBI" id="CHEBI:57705"/>
        <dbReference type="ChEBI" id="CHEBI:58702"/>
        <dbReference type="ChEBI" id="CHEBI:68483"/>
        <dbReference type="EC" id="2.5.1.7"/>
    </reaction>
</comment>
<keyword evidence="4 12" id="KW-0132">Cell division</keyword>
<comment type="caution">
    <text evidence="12">Lacks conserved residue(s) required for the propagation of feature annotation.</text>
</comment>
<keyword evidence="12" id="KW-0670">Pyruvate</keyword>
<dbReference type="PANTHER" id="PTHR43783:SF1">
    <property type="entry name" value="UDP-N-ACETYLGLUCOSAMINE 1-CARBOXYVINYLTRANSFERASE"/>
    <property type="match status" value="1"/>
</dbReference>
<dbReference type="NCBIfam" id="NF006873">
    <property type="entry name" value="PRK09369.1"/>
    <property type="match status" value="1"/>
</dbReference>